<dbReference type="InterPro" id="IPR050275">
    <property type="entry name" value="PGM_Phosphatase"/>
</dbReference>
<dbReference type="SMART" id="SM00855">
    <property type="entry name" value="PGAM"/>
    <property type="match status" value="1"/>
</dbReference>
<dbReference type="CDD" id="cd07067">
    <property type="entry name" value="HP_PGM_like"/>
    <property type="match status" value="1"/>
</dbReference>
<dbReference type="SUPFAM" id="SSF53254">
    <property type="entry name" value="Phosphoglycerate mutase-like"/>
    <property type="match status" value="1"/>
</dbReference>
<dbReference type="InterPro" id="IPR029033">
    <property type="entry name" value="His_PPase_superfam"/>
</dbReference>
<evidence type="ECO:0000313" key="1">
    <source>
        <dbReference type="EMBL" id="GAA3883296.1"/>
    </source>
</evidence>
<proteinExistence type="predicted"/>
<dbReference type="PROSITE" id="PS00175">
    <property type="entry name" value="PG_MUTASE"/>
    <property type="match status" value="1"/>
</dbReference>
<name>A0ABP7KN25_9MICO</name>
<dbReference type="PANTHER" id="PTHR48100">
    <property type="entry name" value="BROAD-SPECIFICITY PHOSPHATASE YOR283W-RELATED"/>
    <property type="match status" value="1"/>
</dbReference>
<keyword evidence="2" id="KW-1185">Reference proteome</keyword>
<dbReference type="Proteomes" id="UP001501803">
    <property type="component" value="Unassembled WGS sequence"/>
</dbReference>
<accession>A0ABP7KN25</accession>
<organism evidence="1 2">
    <name type="scientific">Leifsonia kafniensis</name>
    <dbReference type="NCBI Taxonomy" id="475957"/>
    <lineage>
        <taxon>Bacteria</taxon>
        <taxon>Bacillati</taxon>
        <taxon>Actinomycetota</taxon>
        <taxon>Actinomycetes</taxon>
        <taxon>Micrococcales</taxon>
        <taxon>Microbacteriaceae</taxon>
        <taxon>Leifsonia</taxon>
    </lineage>
</organism>
<sequence>MRLLLIRHGQTPSNVLGALDTLVPGPGLTELGLGQAAAIPAALADESIGALFASVQTRAQLTAAPLAASLGLPVQVRDGLREISAGDLEMNTDAASIQIYHEVAFGWAAGDLEHRMPGGDNGVETFGRFDRVIDEVAATGFGTVACVAHGQIIRAWTAGRSVNVDADTASRHILHNTGVVALDGSPTDGWTVLSWTGTALGGPRLDEGMATGPGGLPD</sequence>
<evidence type="ECO:0000313" key="2">
    <source>
        <dbReference type="Proteomes" id="UP001501803"/>
    </source>
</evidence>
<dbReference type="InterPro" id="IPR001345">
    <property type="entry name" value="PG/BPGM_mutase_AS"/>
</dbReference>
<protein>
    <submittedName>
        <fullName evidence="1">Histidine phosphatase family protein</fullName>
    </submittedName>
</protein>
<reference evidence="2" key="1">
    <citation type="journal article" date="2019" name="Int. J. Syst. Evol. Microbiol.">
        <title>The Global Catalogue of Microorganisms (GCM) 10K type strain sequencing project: providing services to taxonomists for standard genome sequencing and annotation.</title>
        <authorList>
            <consortium name="The Broad Institute Genomics Platform"/>
            <consortium name="The Broad Institute Genome Sequencing Center for Infectious Disease"/>
            <person name="Wu L."/>
            <person name="Ma J."/>
        </authorList>
    </citation>
    <scope>NUCLEOTIDE SEQUENCE [LARGE SCALE GENOMIC DNA]</scope>
    <source>
        <strain evidence="2">JCM 17021</strain>
    </source>
</reference>
<gene>
    <name evidence="1" type="ORF">GCM10022381_26870</name>
</gene>
<comment type="caution">
    <text evidence="1">The sequence shown here is derived from an EMBL/GenBank/DDBJ whole genome shotgun (WGS) entry which is preliminary data.</text>
</comment>
<dbReference type="Gene3D" id="3.40.50.1240">
    <property type="entry name" value="Phosphoglycerate mutase-like"/>
    <property type="match status" value="1"/>
</dbReference>
<dbReference type="RefSeq" id="WP_345067554.1">
    <property type="nucleotide sequence ID" value="NZ_BAABCN010000008.1"/>
</dbReference>
<dbReference type="EMBL" id="BAABCN010000008">
    <property type="protein sequence ID" value="GAA3883296.1"/>
    <property type="molecule type" value="Genomic_DNA"/>
</dbReference>
<dbReference type="InterPro" id="IPR013078">
    <property type="entry name" value="His_Pase_superF_clade-1"/>
</dbReference>
<dbReference type="Pfam" id="PF00300">
    <property type="entry name" value="His_Phos_1"/>
    <property type="match status" value="1"/>
</dbReference>
<dbReference type="PANTHER" id="PTHR48100:SF58">
    <property type="entry name" value="PE-PGRS FAMILY PROTEIN PE_PGRS11"/>
    <property type="match status" value="1"/>
</dbReference>